<evidence type="ECO:0000256" key="1">
    <source>
        <dbReference type="ARBA" id="ARBA00023002"/>
    </source>
</evidence>
<sequence>MELGVFLSHETACEVAEEAEWLGYGMALVPEGFRSDAPSVLGAVAARTRRIGLASGVMQVPARTPVMSALTAATLDSLSGGRFRLGLGVSNPDVSLGWYGVPFTAPLTRLREYVEVVRMALRGEPVRYSGRHQQLPPAGSDEAAHLVAAPVRADIPVYLAGVGARSLELAGEIADGWIGVFSPPERIAEALEHVRKVRGDLDGFEVVPSVPIAIADDPREAADRLRGYYANFVGLGSKERGIYFALAVAMGFKDAAEEIHARCAAGDRAGAARAVPFEFMDRTGLIGPVDRIASRIAEYAEAGVTTLGLTVLDRTLDGQLAVVRGAAEGLRLAEVR</sequence>
<name>A0ABN3EVN1_9ACTN</name>
<dbReference type="InterPro" id="IPR011251">
    <property type="entry name" value="Luciferase-like_dom"/>
</dbReference>
<dbReference type="Pfam" id="PF00296">
    <property type="entry name" value="Bac_luciferase"/>
    <property type="match status" value="1"/>
</dbReference>
<dbReference type="CDD" id="cd01097">
    <property type="entry name" value="Tetrahydromethanopterin_reductase"/>
    <property type="match status" value="1"/>
</dbReference>
<dbReference type="EMBL" id="BAAATR010000048">
    <property type="protein sequence ID" value="GAA2273793.1"/>
    <property type="molecule type" value="Genomic_DNA"/>
</dbReference>
<dbReference type="PANTHER" id="PTHR43244">
    <property type="match status" value="1"/>
</dbReference>
<organism evidence="3 4">
    <name type="scientific">Kitasatospora cystarginea</name>
    <dbReference type="NCBI Taxonomy" id="58350"/>
    <lineage>
        <taxon>Bacteria</taxon>
        <taxon>Bacillati</taxon>
        <taxon>Actinomycetota</taxon>
        <taxon>Actinomycetes</taxon>
        <taxon>Kitasatosporales</taxon>
        <taxon>Streptomycetaceae</taxon>
        <taxon>Kitasatospora</taxon>
    </lineage>
</organism>
<reference evidence="3 4" key="1">
    <citation type="journal article" date="2019" name="Int. J. Syst. Evol. Microbiol.">
        <title>The Global Catalogue of Microorganisms (GCM) 10K type strain sequencing project: providing services to taxonomists for standard genome sequencing and annotation.</title>
        <authorList>
            <consortium name="The Broad Institute Genomics Platform"/>
            <consortium name="The Broad Institute Genome Sequencing Center for Infectious Disease"/>
            <person name="Wu L."/>
            <person name="Ma J."/>
        </authorList>
    </citation>
    <scope>NUCLEOTIDE SEQUENCE [LARGE SCALE GENOMIC DNA]</scope>
    <source>
        <strain evidence="3 4">JCM 7356</strain>
    </source>
</reference>
<protein>
    <submittedName>
        <fullName evidence="3">LLM class F420-dependent oxidoreductase</fullName>
    </submittedName>
</protein>
<dbReference type="SUPFAM" id="SSF51679">
    <property type="entry name" value="Bacterial luciferase-like"/>
    <property type="match status" value="1"/>
</dbReference>
<evidence type="ECO:0000259" key="2">
    <source>
        <dbReference type="Pfam" id="PF00296"/>
    </source>
</evidence>
<keyword evidence="4" id="KW-1185">Reference proteome</keyword>
<proteinExistence type="predicted"/>
<dbReference type="Proteomes" id="UP001500305">
    <property type="component" value="Unassembled WGS sequence"/>
</dbReference>
<dbReference type="Gene3D" id="3.20.20.30">
    <property type="entry name" value="Luciferase-like domain"/>
    <property type="match status" value="1"/>
</dbReference>
<accession>A0ABN3EVN1</accession>
<keyword evidence="1" id="KW-0560">Oxidoreductase</keyword>
<dbReference type="RefSeq" id="WP_344640571.1">
    <property type="nucleotide sequence ID" value="NZ_BAAATR010000048.1"/>
</dbReference>
<comment type="caution">
    <text evidence="3">The sequence shown here is derived from an EMBL/GenBank/DDBJ whole genome shotgun (WGS) entry which is preliminary data.</text>
</comment>
<dbReference type="InterPro" id="IPR036661">
    <property type="entry name" value="Luciferase-like_sf"/>
</dbReference>
<gene>
    <name evidence="3" type="ORF">GCM10010430_69640</name>
</gene>
<dbReference type="InterPro" id="IPR050564">
    <property type="entry name" value="F420-G6PD/mer"/>
</dbReference>
<evidence type="ECO:0000313" key="4">
    <source>
        <dbReference type="Proteomes" id="UP001500305"/>
    </source>
</evidence>
<feature type="domain" description="Luciferase-like" evidence="2">
    <location>
        <begin position="12"/>
        <end position="305"/>
    </location>
</feature>
<evidence type="ECO:0000313" key="3">
    <source>
        <dbReference type="EMBL" id="GAA2273793.1"/>
    </source>
</evidence>
<dbReference type="PANTHER" id="PTHR43244:SF1">
    <property type="entry name" value="5,10-METHYLENETETRAHYDROMETHANOPTERIN REDUCTASE"/>
    <property type="match status" value="1"/>
</dbReference>